<dbReference type="InterPro" id="IPR036291">
    <property type="entry name" value="NAD(P)-bd_dom_sf"/>
</dbReference>
<proteinExistence type="inferred from homology"/>
<dbReference type="GO" id="GO:0005975">
    <property type="term" value="P:carbohydrate metabolic process"/>
    <property type="evidence" value="ECO:0007669"/>
    <property type="project" value="UniProtKB-ARBA"/>
</dbReference>
<evidence type="ECO:0000256" key="3">
    <source>
        <dbReference type="ARBA" id="ARBA00060719"/>
    </source>
</evidence>
<evidence type="ECO:0000313" key="7">
    <source>
        <dbReference type="Proteomes" id="UP001300502"/>
    </source>
</evidence>
<dbReference type="PRINTS" id="PR00081">
    <property type="entry name" value="GDHRDH"/>
</dbReference>
<dbReference type="GO" id="GO:0047038">
    <property type="term" value="F:D-arabinitol 2-dehydrogenase activity"/>
    <property type="evidence" value="ECO:0007669"/>
    <property type="project" value="UniProtKB-EC"/>
</dbReference>
<keyword evidence="2" id="KW-0560">Oxidoreductase</keyword>
<evidence type="ECO:0000313" key="6">
    <source>
        <dbReference type="EMBL" id="KAK4525888.1"/>
    </source>
</evidence>
<dbReference type="Proteomes" id="UP001300502">
    <property type="component" value="Unassembled WGS sequence"/>
</dbReference>
<dbReference type="EC" id="1.1.1.250" evidence="4"/>
<dbReference type="Pfam" id="PF13561">
    <property type="entry name" value="adh_short_C2"/>
    <property type="match status" value="1"/>
</dbReference>
<dbReference type="PRINTS" id="PR00080">
    <property type="entry name" value="SDRFAMILY"/>
</dbReference>
<gene>
    <name evidence="6" type="ORF">GAYE_SCF17G3797</name>
</gene>
<dbReference type="PANTHER" id="PTHR42760">
    <property type="entry name" value="SHORT-CHAIN DEHYDROGENASES/REDUCTASES FAMILY MEMBER"/>
    <property type="match status" value="1"/>
</dbReference>
<evidence type="ECO:0000256" key="5">
    <source>
        <dbReference type="ARBA" id="ARBA00070881"/>
    </source>
</evidence>
<evidence type="ECO:0000256" key="1">
    <source>
        <dbReference type="ARBA" id="ARBA00006484"/>
    </source>
</evidence>
<dbReference type="PANTHER" id="PTHR42760:SF115">
    <property type="entry name" value="3-OXOACYL-[ACYL-CARRIER-PROTEIN] REDUCTASE FABG"/>
    <property type="match status" value="1"/>
</dbReference>
<comment type="pathway">
    <text evidence="3">Carbohydrate metabolism; D-arabinitol metabolism.</text>
</comment>
<dbReference type="EMBL" id="JANCYU010000034">
    <property type="protein sequence ID" value="KAK4525888.1"/>
    <property type="molecule type" value="Genomic_DNA"/>
</dbReference>
<name>A0AAV9IEV7_9RHOD</name>
<dbReference type="InterPro" id="IPR002347">
    <property type="entry name" value="SDR_fam"/>
</dbReference>
<sequence>MDRVSSSLLQKLLLQGKTAIVTGAARGIGKNFAKTLAQAGAASVGIFDVDATGANATCHQLQQEYPNTRFIPHAVDVARRESIHQAIDDFVDGQQDKRLDIACNNAAIIYSGTDDQYAAENASLEQWEKTIQVNLTGVFLCCQAEAKWMIPRKYGKIINIASMSGHIVNHPQKHVAYHTTKAGVVHLTKTLGAEWAEKGIHVNCISPGYMDTWQTSFEQVKPLREYWIQCTPAKRLGQVQDLEGPFLLLASDASSFMYGAEIIVDGGYCLW</sequence>
<keyword evidence="7" id="KW-1185">Reference proteome</keyword>
<comment type="caution">
    <text evidence="6">The sequence shown here is derived from an EMBL/GenBank/DDBJ whole genome shotgun (WGS) entry which is preliminary data.</text>
</comment>
<dbReference type="SUPFAM" id="SSF51735">
    <property type="entry name" value="NAD(P)-binding Rossmann-fold domains"/>
    <property type="match status" value="1"/>
</dbReference>
<dbReference type="FunFam" id="3.40.50.720:FF:000240">
    <property type="entry name" value="SDR family oxidoreductase"/>
    <property type="match status" value="1"/>
</dbReference>
<reference evidence="6 7" key="1">
    <citation type="submission" date="2022-07" db="EMBL/GenBank/DDBJ databases">
        <title>Genome-wide signatures of adaptation to extreme environments.</title>
        <authorList>
            <person name="Cho C.H."/>
            <person name="Yoon H.S."/>
        </authorList>
    </citation>
    <scope>NUCLEOTIDE SEQUENCE [LARGE SCALE GENOMIC DNA]</scope>
    <source>
        <strain evidence="6 7">108.79 E11</strain>
    </source>
</reference>
<dbReference type="Gene3D" id="3.40.50.720">
    <property type="entry name" value="NAD(P)-binding Rossmann-like Domain"/>
    <property type="match status" value="1"/>
</dbReference>
<evidence type="ECO:0000256" key="4">
    <source>
        <dbReference type="ARBA" id="ARBA00066831"/>
    </source>
</evidence>
<comment type="similarity">
    <text evidence="1">Belongs to the short-chain dehydrogenases/reductases (SDR) family.</text>
</comment>
<accession>A0AAV9IEV7</accession>
<organism evidence="6 7">
    <name type="scientific">Galdieria yellowstonensis</name>
    <dbReference type="NCBI Taxonomy" id="3028027"/>
    <lineage>
        <taxon>Eukaryota</taxon>
        <taxon>Rhodophyta</taxon>
        <taxon>Bangiophyceae</taxon>
        <taxon>Galdieriales</taxon>
        <taxon>Galdieriaceae</taxon>
        <taxon>Galdieria</taxon>
    </lineage>
</organism>
<evidence type="ECO:0000256" key="2">
    <source>
        <dbReference type="ARBA" id="ARBA00023002"/>
    </source>
</evidence>
<protein>
    <recommendedName>
        <fullName evidence="5">D-arabinitol 2-dehydrogenase [ribulose-forming]</fullName>
        <ecNumber evidence="4">1.1.1.250</ecNumber>
    </recommendedName>
</protein>
<dbReference type="AlphaFoldDB" id="A0AAV9IEV7"/>